<dbReference type="AlphaFoldDB" id="A0A4Z2EET7"/>
<gene>
    <name evidence="2" type="ORF">EYF80_062645</name>
</gene>
<protein>
    <submittedName>
        <fullName evidence="2">Uncharacterized protein</fullName>
    </submittedName>
</protein>
<keyword evidence="3" id="KW-1185">Reference proteome</keyword>
<sequence>MQTVKANHATLTETERGGSERVVMGTGRSFCREKLNDSTGGRERFPPEQRNTSRVDRGPQTASIRPHSCKQMRGVPPRTVKTAAKALSSWPQRRAAGHHARTHSCTDSSVQLTSSRPTYMISNDRDSHIIAERGGGGGGGGEEEAGLRDG</sequence>
<dbReference type="EMBL" id="SRLO01008695">
    <property type="protein sequence ID" value="TNN27211.1"/>
    <property type="molecule type" value="Genomic_DNA"/>
</dbReference>
<evidence type="ECO:0000313" key="3">
    <source>
        <dbReference type="Proteomes" id="UP000314294"/>
    </source>
</evidence>
<feature type="compositionally biased region" description="Basic and acidic residues" evidence="1">
    <location>
        <begin position="30"/>
        <end position="57"/>
    </location>
</feature>
<organism evidence="2 3">
    <name type="scientific">Liparis tanakae</name>
    <name type="common">Tanaka's snailfish</name>
    <dbReference type="NCBI Taxonomy" id="230148"/>
    <lineage>
        <taxon>Eukaryota</taxon>
        <taxon>Metazoa</taxon>
        <taxon>Chordata</taxon>
        <taxon>Craniata</taxon>
        <taxon>Vertebrata</taxon>
        <taxon>Euteleostomi</taxon>
        <taxon>Actinopterygii</taxon>
        <taxon>Neopterygii</taxon>
        <taxon>Teleostei</taxon>
        <taxon>Neoteleostei</taxon>
        <taxon>Acanthomorphata</taxon>
        <taxon>Eupercaria</taxon>
        <taxon>Perciformes</taxon>
        <taxon>Cottioidei</taxon>
        <taxon>Cottales</taxon>
        <taxon>Liparidae</taxon>
        <taxon>Liparis</taxon>
    </lineage>
</organism>
<accession>A0A4Z2EET7</accession>
<proteinExistence type="predicted"/>
<comment type="caution">
    <text evidence="2">The sequence shown here is derived from an EMBL/GenBank/DDBJ whole genome shotgun (WGS) entry which is preliminary data.</text>
</comment>
<feature type="compositionally biased region" description="Polar residues" evidence="1">
    <location>
        <begin position="103"/>
        <end position="121"/>
    </location>
</feature>
<reference evidence="2 3" key="1">
    <citation type="submission" date="2019-03" db="EMBL/GenBank/DDBJ databases">
        <title>First draft genome of Liparis tanakae, snailfish: a comprehensive survey of snailfish specific genes.</title>
        <authorList>
            <person name="Kim W."/>
            <person name="Song I."/>
            <person name="Jeong J.-H."/>
            <person name="Kim D."/>
            <person name="Kim S."/>
            <person name="Ryu S."/>
            <person name="Song J.Y."/>
            <person name="Lee S.K."/>
        </authorList>
    </citation>
    <scope>NUCLEOTIDE SEQUENCE [LARGE SCALE GENOMIC DNA]</scope>
    <source>
        <tissue evidence="2">Muscle</tissue>
    </source>
</reference>
<name>A0A4Z2EET7_9TELE</name>
<feature type="compositionally biased region" description="Polar residues" evidence="1">
    <location>
        <begin position="1"/>
        <end position="12"/>
    </location>
</feature>
<evidence type="ECO:0000313" key="2">
    <source>
        <dbReference type="EMBL" id="TNN27211.1"/>
    </source>
</evidence>
<evidence type="ECO:0000256" key="1">
    <source>
        <dbReference type="SAM" id="MobiDB-lite"/>
    </source>
</evidence>
<dbReference type="Proteomes" id="UP000314294">
    <property type="component" value="Unassembled WGS sequence"/>
</dbReference>
<feature type="region of interest" description="Disordered" evidence="1">
    <location>
        <begin position="1"/>
        <end position="150"/>
    </location>
</feature>